<evidence type="ECO:0000313" key="3">
    <source>
        <dbReference type="Proteomes" id="UP000029500"/>
    </source>
</evidence>
<gene>
    <name evidence="2" type="ORF">PGRAT_13160</name>
</gene>
<dbReference type="KEGG" id="pgm:PGRAT_13160"/>
<dbReference type="PROSITE" id="PS51257">
    <property type="entry name" value="PROKAR_LIPOPROTEIN"/>
    <property type="match status" value="1"/>
</dbReference>
<protein>
    <submittedName>
        <fullName evidence="2">Uncharacterized protein</fullName>
    </submittedName>
</protein>
<feature type="signal peptide" evidence="1">
    <location>
        <begin position="1"/>
        <end position="22"/>
    </location>
</feature>
<dbReference type="Proteomes" id="UP000029500">
    <property type="component" value="Chromosome"/>
</dbReference>
<dbReference type="RefSeq" id="WP_025708242.1">
    <property type="nucleotide sequence ID" value="NZ_CP009287.1"/>
</dbReference>
<proteinExistence type="predicted"/>
<name>A0A089M7Y8_9BACL</name>
<dbReference type="EMBL" id="CP009287">
    <property type="protein sequence ID" value="AIQ68455.1"/>
    <property type="molecule type" value="Genomic_DNA"/>
</dbReference>
<dbReference type="eggNOG" id="ENOG50306GM">
    <property type="taxonomic scope" value="Bacteria"/>
</dbReference>
<dbReference type="AlphaFoldDB" id="A0A089M7Y8"/>
<dbReference type="STRING" id="189425.PGRAT_13160"/>
<dbReference type="OrthoDB" id="2624427at2"/>
<evidence type="ECO:0000313" key="2">
    <source>
        <dbReference type="EMBL" id="AIQ68455.1"/>
    </source>
</evidence>
<accession>A0A089M7Y8</accession>
<reference evidence="2 3" key="1">
    <citation type="submission" date="2014-08" db="EMBL/GenBank/DDBJ databases">
        <title>Comparative genomics of the Paenibacillus odorifer group.</title>
        <authorList>
            <person name="den Bakker H.C."/>
            <person name="Tsai Y.-C."/>
            <person name="Martin N."/>
            <person name="Korlach J."/>
            <person name="Wiedmann M."/>
        </authorList>
    </citation>
    <scope>NUCLEOTIDE SEQUENCE [LARGE SCALE GENOMIC DNA]</scope>
    <source>
        <strain evidence="2 3">DSM 15220</strain>
    </source>
</reference>
<organism evidence="2 3">
    <name type="scientific">Paenibacillus graminis</name>
    <dbReference type="NCBI Taxonomy" id="189425"/>
    <lineage>
        <taxon>Bacteria</taxon>
        <taxon>Bacillati</taxon>
        <taxon>Bacillota</taxon>
        <taxon>Bacilli</taxon>
        <taxon>Bacillales</taxon>
        <taxon>Paenibacillaceae</taxon>
        <taxon>Paenibacillus</taxon>
    </lineage>
</organism>
<keyword evidence="3" id="KW-1185">Reference proteome</keyword>
<sequence length="70" mass="7432">MRRNSLQAAACLLMLLSTAGCAAQDQAPGAVEIHRMTNLDGPLGGTDSTLSPVMQDVYDRSIPEEVYSGH</sequence>
<evidence type="ECO:0000256" key="1">
    <source>
        <dbReference type="SAM" id="SignalP"/>
    </source>
</evidence>
<keyword evidence="1" id="KW-0732">Signal</keyword>
<dbReference type="HOGENOM" id="CLU_2754087_0_0_9"/>
<feature type="chain" id="PRO_5039278959" evidence="1">
    <location>
        <begin position="23"/>
        <end position="70"/>
    </location>
</feature>